<comment type="similarity">
    <text evidence="5 7 9">Belongs to the PTH family.</text>
</comment>
<keyword evidence="4 7" id="KW-0694">RNA-binding</keyword>
<dbReference type="RefSeq" id="WP_121100355.1">
    <property type="nucleotide sequence ID" value="NZ_RBII01000001.1"/>
</dbReference>
<dbReference type="InterPro" id="IPR036416">
    <property type="entry name" value="Pept_tRNA_hydro_sf"/>
</dbReference>
<comment type="subunit">
    <text evidence="7">Monomer.</text>
</comment>
<dbReference type="PROSITE" id="PS01195">
    <property type="entry name" value="PEPT_TRNA_HYDROL_1"/>
    <property type="match status" value="1"/>
</dbReference>
<dbReference type="GO" id="GO:0006515">
    <property type="term" value="P:protein quality control for misfolded or incompletely synthesized proteins"/>
    <property type="evidence" value="ECO:0007669"/>
    <property type="project" value="UniProtKB-UniRule"/>
</dbReference>
<feature type="binding site" evidence="7">
    <location>
        <position position="66"/>
    </location>
    <ligand>
        <name>tRNA</name>
        <dbReference type="ChEBI" id="CHEBI:17843"/>
    </ligand>
</feature>
<feature type="site" description="Discriminates between blocked and unblocked aminoacyl-tRNA" evidence="7">
    <location>
        <position position="9"/>
    </location>
</feature>
<dbReference type="GO" id="GO:0005737">
    <property type="term" value="C:cytoplasm"/>
    <property type="evidence" value="ECO:0007669"/>
    <property type="project" value="UniProtKB-SubCell"/>
</dbReference>
<dbReference type="OrthoDB" id="9800507at2"/>
<keyword evidence="7" id="KW-0963">Cytoplasm</keyword>
<dbReference type="CDD" id="cd00462">
    <property type="entry name" value="PTH"/>
    <property type="match status" value="1"/>
</dbReference>
<comment type="function">
    <text evidence="7">Hydrolyzes ribosome-free peptidyl-tRNAs (with 1 or more amino acids incorporated), which drop off the ribosome during protein synthesis, or as a result of ribosome stalling.</text>
</comment>
<dbReference type="SUPFAM" id="SSF53178">
    <property type="entry name" value="Peptidyl-tRNA hydrolase-like"/>
    <property type="match status" value="1"/>
</dbReference>
<evidence type="ECO:0000313" key="10">
    <source>
        <dbReference type="EMBL" id="RKQ71234.1"/>
    </source>
</evidence>
<evidence type="ECO:0000256" key="2">
    <source>
        <dbReference type="ARBA" id="ARBA00022555"/>
    </source>
</evidence>
<comment type="catalytic activity">
    <reaction evidence="7 8">
        <text>an N-acyl-L-alpha-aminoacyl-tRNA + H2O = an N-acyl-L-amino acid + a tRNA + H(+)</text>
        <dbReference type="Rhea" id="RHEA:54448"/>
        <dbReference type="Rhea" id="RHEA-COMP:10123"/>
        <dbReference type="Rhea" id="RHEA-COMP:13883"/>
        <dbReference type="ChEBI" id="CHEBI:15377"/>
        <dbReference type="ChEBI" id="CHEBI:15378"/>
        <dbReference type="ChEBI" id="CHEBI:59874"/>
        <dbReference type="ChEBI" id="CHEBI:78442"/>
        <dbReference type="ChEBI" id="CHEBI:138191"/>
        <dbReference type="EC" id="3.1.1.29"/>
    </reaction>
</comment>
<feature type="binding site" evidence="7">
    <location>
        <position position="64"/>
    </location>
    <ligand>
        <name>tRNA</name>
        <dbReference type="ChEBI" id="CHEBI:17843"/>
    </ligand>
</feature>
<dbReference type="AlphaFoldDB" id="A0A420WJN6"/>
<evidence type="ECO:0000313" key="11">
    <source>
        <dbReference type="Proteomes" id="UP000282211"/>
    </source>
</evidence>
<feature type="binding site" evidence="7">
    <location>
        <position position="112"/>
    </location>
    <ligand>
        <name>tRNA</name>
        <dbReference type="ChEBI" id="CHEBI:17843"/>
    </ligand>
</feature>
<feature type="site" description="Stabilizes the basic form of H active site to accept a proton" evidence="7">
    <location>
        <position position="91"/>
    </location>
</feature>
<dbReference type="NCBIfam" id="TIGR00447">
    <property type="entry name" value="pth"/>
    <property type="match status" value="1"/>
</dbReference>
<dbReference type="GO" id="GO:0000049">
    <property type="term" value="F:tRNA binding"/>
    <property type="evidence" value="ECO:0007669"/>
    <property type="project" value="UniProtKB-UniRule"/>
</dbReference>
<evidence type="ECO:0000256" key="5">
    <source>
        <dbReference type="ARBA" id="ARBA00038063"/>
    </source>
</evidence>
<comment type="subcellular location">
    <subcellularLocation>
        <location evidence="7">Cytoplasm</location>
    </subcellularLocation>
</comment>
<protein>
    <recommendedName>
        <fullName evidence="6 7">Peptidyl-tRNA hydrolase</fullName>
        <shortName evidence="7">Pth</shortName>
        <ecNumber evidence="1 7">3.1.1.29</ecNumber>
    </recommendedName>
</protein>
<dbReference type="PROSITE" id="PS01196">
    <property type="entry name" value="PEPT_TRNA_HYDROL_2"/>
    <property type="match status" value="1"/>
</dbReference>
<comment type="function">
    <text evidence="7">Catalyzes the release of premature peptidyl moieties from peptidyl-tRNA molecules trapped in stalled 50S ribosomal subunits, and thus maintains levels of free tRNAs and 50S ribosomes.</text>
</comment>
<sequence length="189" mass="20925">MQIWVGLGNPGGKYAGNRHNIGFMAMDAIADDFNLPPAKTQFKGLTRQGLIAGQKILLLKPTTFMNESGQSVQAAMSFYKVPLENVCVFHDELDLDFGKVRLKVGGGIAGHNGLRSIKQHCGNEYRRVRIGIDHPGHKDKVHSHVLSDFRKDEINMRDDILNAFGKYADLLAGGQADLFQTRVSEYIKG</sequence>
<dbReference type="HAMAP" id="MF_00083">
    <property type="entry name" value="Pept_tRNA_hydro_bact"/>
    <property type="match status" value="1"/>
</dbReference>
<dbReference type="InParanoid" id="A0A420WJN6"/>
<dbReference type="EMBL" id="RBII01000001">
    <property type="protein sequence ID" value="RKQ71234.1"/>
    <property type="molecule type" value="Genomic_DNA"/>
</dbReference>
<evidence type="ECO:0000256" key="3">
    <source>
        <dbReference type="ARBA" id="ARBA00022801"/>
    </source>
</evidence>
<dbReference type="GO" id="GO:0072344">
    <property type="term" value="P:rescue of stalled ribosome"/>
    <property type="evidence" value="ECO:0007669"/>
    <property type="project" value="UniProtKB-UniRule"/>
</dbReference>
<feature type="binding site" evidence="7">
    <location>
        <position position="14"/>
    </location>
    <ligand>
        <name>tRNA</name>
        <dbReference type="ChEBI" id="CHEBI:17843"/>
    </ligand>
</feature>
<dbReference type="FunFam" id="3.40.50.1470:FF:000001">
    <property type="entry name" value="Peptidyl-tRNA hydrolase"/>
    <property type="match status" value="1"/>
</dbReference>
<gene>
    <name evidence="7" type="primary">pth</name>
    <name evidence="10" type="ORF">DES40_0547</name>
</gene>
<dbReference type="PANTHER" id="PTHR17224:SF1">
    <property type="entry name" value="PEPTIDYL-TRNA HYDROLASE"/>
    <property type="match status" value="1"/>
</dbReference>
<dbReference type="InterPro" id="IPR001328">
    <property type="entry name" value="Pept_tRNA_hydro"/>
</dbReference>
<keyword evidence="2 7" id="KW-0820">tRNA-binding</keyword>
<keyword evidence="11" id="KW-1185">Reference proteome</keyword>
<name>A0A420WJN6_9PROT</name>
<evidence type="ECO:0000256" key="4">
    <source>
        <dbReference type="ARBA" id="ARBA00022884"/>
    </source>
</evidence>
<accession>A0A420WJN6</accession>
<evidence type="ECO:0000256" key="8">
    <source>
        <dbReference type="RuleBase" id="RU000673"/>
    </source>
</evidence>
<evidence type="ECO:0000256" key="9">
    <source>
        <dbReference type="RuleBase" id="RU004320"/>
    </source>
</evidence>
<dbReference type="FunCoup" id="A0A420WJN6">
    <property type="interactions" value="394"/>
</dbReference>
<dbReference type="EC" id="3.1.1.29" evidence="1 7"/>
<dbReference type="PANTHER" id="PTHR17224">
    <property type="entry name" value="PEPTIDYL-TRNA HYDROLASE"/>
    <property type="match status" value="1"/>
</dbReference>
<organism evidence="10 11">
    <name type="scientific">Litorimonas taeanensis</name>
    <dbReference type="NCBI Taxonomy" id="568099"/>
    <lineage>
        <taxon>Bacteria</taxon>
        <taxon>Pseudomonadati</taxon>
        <taxon>Pseudomonadota</taxon>
        <taxon>Alphaproteobacteria</taxon>
        <taxon>Maricaulales</taxon>
        <taxon>Robiginitomaculaceae</taxon>
    </lineage>
</organism>
<comment type="caution">
    <text evidence="10">The sequence shown here is derived from an EMBL/GenBank/DDBJ whole genome shotgun (WGS) entry which is preliminary data.</text>
</comment>
<dbReference type="InterPro" id="IPR018171">
    <property type="entry name" value="Pept_tRNA_hydro_CS"/>
</dbReference>
<dbReference type="GO" id="GO:0004045">
    <property type="term" value="F:peptidyl-tRNA hydrolase activity"/>
    <property type="evidence" value="ECO:0007669"/>
    <property type="project" value="UniProtKB-UniRule"/>
</dbReference>
<evidence type="ECO:0000256" key="1">
    <source>
        <dbReference type="ARBA" id="ARBA00013260"/>
    </source>
</evidence>
<evidence type="ECO:0000256" key="6">
    <source>
        <dbReference type="ARBA" id="ARBA00050038"/>
    </source>
</evidence>
<keyword evidence="3 7" id="KW-0378">Hydrolase</keyword>
<reference evidence="10 11" key="1">
    <citation type="submission" date="2018-10" db="EMBL/GenBank/DDBJ databases">
        <title>Genomic Encyclopedia of Type Strains, Phase IV (KMG-IV): sequencing the most valuable type-strain genomes for metagenomic binning, comparative biology and taxonomic classification.</title>
        <authorList>
            <person name="Goeker M."/>
        </authorList>
    </citation>
    <scope>NUCLEOTIDE SEQUENCE [LARGE SCALE GENOMIC DNA]</scope>
    <source>
        <strain evidence="10 11">DSM 22008</strain>
    </source>
</reference>
<dbReference type="Proteomes" id="UP000282211">
    <property type="component" value="Unassembled WGS sequence"/>
</dbReference>
<proteinExistence type="inferred from homology"/>
<dbReference type="Gene3D" id="3.40.50.1470">
    <property type="entry name" value="Peptidyl-tRNA hydrolase"/>
    <property type="match status" value="1"/>
</dbReference>
<feature type="active site" description="Proton acceptor" evidence="7">
    <location>
        <position position="19"/>
    </location>
</feature>
<evidence type="ECO:0000256" key="7">
    <source>
        <dbReference type="HAMAP-Rule" id="MF_00083"/>
    </source>
</evidence>
<dbReference type="Pfam" id="PF01195">
    <property type="entry name" value="Pept_tRNA_hydro"/>
    <property type="match status" value="1"/>
</dbReference>